<sequence length="52" mass="5827">MKPSSLRTAPFRHRDGDRPLGRILPGPLDDHALLPWRFHPAMRAADGTLRGV</sequence>
<organism evidence="2 3">
    <name type="scientific">Lutibaculum baratangense AMV1</name>
    <dbReference type="NCBI Taxonomy" id="631454"/>
    <lineage>
        <taxon>Bacteria</taxon>
        <taxon>Pseudomonadati</taxon>
        <taxon>Pseudomonadota</taxon>
        <taxon>Alphaproteobacteria</taxon>
        <taxon>Hyphomicrobiales</taxon>
        <taxon>Tepidamorphaceae</taxon>
        <taxon>Lutibaculum</taxon>
    </lineage>
</organism>
<comment type="caution">
    <text evidence="2">The sequence shown here is derived from an EMBL/GenBank/DDBJ whole genome shotgun (WGS) entry which is preliminary data.</text>
</comment>
<evidence type="ECO:0000313" key="2">
    <source>
        <dbReference type="EMBL" id="ESR26363.1"/>
    </source>
</evidence>
<dbReference type="STRING" id="631454.N177_0863"/>
<keyword evidence="3" id="KW-1185">Reference proteome</keyword>
<dbReference type="RefSeq" id="WP_023431009.1">
    <property type="nucleotide sequence ID" value="NZ_AWXZ01000015.1"/>
</dbReference>
<feature type="region of interest" description="Disordered" evidence="1">
    <location>
        <begin position="1"/>
        <end position="24"/>
    </location>
</feature>
<reference evidence="2 3" key="1">
    <citation type="journal article" date="2014" name="Genome Announc.">
        <title>Draft Genome Sequence of Lutibaculum baratangense Strain AMV1T, Isolated from a Mud Volcano in Andamans, India.</title>
        <authorList>
            <person name="Singh A."/>
            <person name="Sreenivas A."/>
            <person name="Sathyanarayana Reddy G."/>
            <person name="Pinnaka A.K."/>
            <person name="Shivaji S."/>
        </authorList>
    </citation>
    <scope>NUCLEOTIDE SEQUENCE [LARGE SCALE GENOMIC DNA]</scope>
    <source>
        <strain evidence="2 3">AMV1</strain>
    </source>
</reference>
<gene>
    <name evidence="2" type="ORF">N177_0863</name>
</gene>
<dbReference type="EMBL" id="AWXZ01000015">
    <property type="protein sequence ID" value="ESR26363.1"/>
    <property type="molecule type" value="Genomic_DNA"/>
</dbReference>
<accession>V4TKH7</accession>
<dbReference type="Proteomes" id="UP000017819">
    <property type="component" value="Unassembled WGS sequence"/>
</dbReference>
<proteinExistence type="predicted"/>
<dbReference type="AlphaFoldDB" id="V4TKH7"/>
<name>V4TKH7_9HYPH</name>
<evidence type="ECO:0000313" key="3">
    <source>
        <dbReference type="Proteomes" id="UP000017819"/>
    </source>
</evidence>
<evidence type="ECO:0000256" key="1">
    <source>
        <dbReference type="SAM" id="MobiDB-lite"/>
    </source>
</evidence>
<protein>
    <submittedName>
        <fullName evidence="2">Uncharacterized protein</fullName>
    </submittedName>
</protein>